<dbReference type="GO" id="GO:0015074">
    <property type="term" value="P:DNA integration"/>
    <property type="evidence" value="ECO:0007669"/>
    <property type="project" value="UniProtKB-KW"/>
</dbReference>
<dbReference type="InterPro" id="IPR010998">
    <property type="entry name" value="Integrase_recombinase_N"/>
</dbReference>
<dbReference type="PANTHER" id="PTHR30629:SF2">
    <property type="entry name" value="PROPHAGE INTEGRASE INTS-RELATED"/>
    <property type="match status" value="1"/>
</dbReference>
<dbReference type="Gene3D" id="1.10.150.130">
    <property type="match status" value="1"/>
</dbReference>
<dbReference type="Pfam" id="PF00589">
    <property type="entry name" value="Phage_integrase"/>
    <property type="match status" value="1"/>
</dbReference>
<dbReference type="GO" id="GO:0006310">
    <property type="term" value="P:DNA recombination"/>
    <property type="evidence" value="ECO:0007669"/>
    <property type="project" value="UniProtKB-KW"/>
</dbReference>
<dbReference type="AlphaFoldDB" id="A0A345NJ09"/>
<name>A0A345NJ09_9MICO</name>
<dbReference type="Pfam" id="PF22022">
    <property type="entry name" value="Phage_int_M"/>
    <property type="match status" value="1"/>
</dbReference>
<evidence type="ECO:0000256" key="5">
    <source>
        <dbReference type="SAM" id="MobiDB-lite"/>
    </source>
</evidence>
<reference evidence="7 8" key="1">
    <citation type="submission" date="2018-07" db="EMBL/GenBank/DDBJ databases">
        <title>Complete genome sequencing of Ornithinimicrobium sp. AMA3305.</title>
        <authorList>
            <person name="Bae J.-W."/>
        </authorList>
    </citation>
    <scope>NUCLEOTIDE SEQUENCE [LARGE SCALE GENOMIC DNA]</scope>
    <source>
        <strain evidence="7 8">AMA3305</strain>
    </source>
</reference>
<evidence type="ECO:0000256" key="4">
    <source>
        <dbReference type="ARBA" id="ARBA00023172"/>
    </source>
</evidence>
<dbReference type="PROSITE" id="PS51898">
    <property type="entry name" value="TYR_RECOMBINASE"/>
    <property type="match status" value="1"/>
</dbReference>
<feature type="region of interest" description="Disordered" evidence="5">
    <location>
        <begin position="266"/>
        <end position="289"/>
    </location>
</feature>
<dbReference type="RefSeq" id="WP_114926783.1">
    <property type="nucleotide sequence ID" value="NZ_CP031229.1"/>
</dbReference>
<dbReference type="Gene3D" id="1.10.443.10">
    <property type="entry name" value="Intergrase catalytic core"/>
    <property type="match status" value="1"/>
</dbReference>
<dbReference type="Pfam" id="PF26003">
    <property type="entry name" value="Integrase_N_phage"/>
    <property type="match status" value="1"/>
</dbReference>
<dbReference type="InterPro" id="IPR013762">
    <property type="entry name" value="Integrase-like_cat_sf"/>
</dbReference>
<dbReference type="InterPro" id="IPR053876">
    <property type="entry name" value="Phage_int_M"/>
</dbReference>
<dbReference type="Proteomes" id="UP000253790">
    <property type="component" value="Chromosome"/>
</dbReference>
<evidence type="ECO:0000313" key="8">
    <source>
        <dbReference type="Proteomes" id="UP000253790"/>
    </source>
</evidence>
<comment type="similarity">
    <text evidence="1">Belongs to the 'phage' integrase family.</text>
</comment>
<dbReference type="CDD" id="cd01189">
    <property type="entry name" value="INT_ICEBs1_C_like"/>
    <property type="match status" value="1"/>
</dbReference>
<evidence type="ECO:0000256" key="1">
    <source>
        <dbReference type="ARBA" id="ARBA00008857"/>
    </source>
</evidence>
<dbReference type="InterPro" id="IPR050808">
    <property type="entry name" value="Phage_Integrase"/>
</dbReference>
<dbReference type="InterPro" id="IPR002104">
    <property type="entry name" value="Integrase_catalytic"/>
</dbReference>
<evidence type="ECO:0000256" key="2">
    <source>
        <dbReference type="ARBA" id="ARBA00022908"/>
    </source>
</evidence>
<dbReference type="SUPFAM" id="SSF56349">
    <property type="entry name" value="DNA breaking-rejoining enzymes"/>
    <property type="match status" value="1"/>
</dbReference>
<dbReference type="OrthoDB" id="148546at2"/>
<keyword evidence="3" id="KW-0238">DNA-binding</keyword>
<dbReference type="GO" id="GO:0003677">
    <property type="term" value="F:DNA binding"/>
    <property type="evidence" value="ECO:0007669"/>
    <property type="project" value="UniProtKB-KW"/>
</dbReference>
<dbReference type="InterPro" id="IPR011010">
    <property type="entry name" value="DNA_brk_join_enz"/>
</dbReference>
<keyword evidence="4" id="KW-0233">DNA recombination</keyword>
<sequence length="411" mass="45136">MNDARSLRRRFGQGTRMRSGRWQARFTVPLGHPSGRGGQTVTAPHTFEPTTYGKEAAGDWLRDEERRLNADGAAWVTLAELAEAERARAEREAVVTFGDYSAVWLRTRRTKNGPLQESTRRGYRIWLDKYLLPTLGHLPLDQITPTVVLRWYEDVLPHDKPKTTRECYALGSAIMRTATAADGVLAGAVNPFKIDGAGSIGGRSRARTEVIDDQDLRLIMSTIRPEWRAMVALALGCGLRFGEIIALRQSDIDLRTTPPVVRVNRAVGTGPGGRRYEKGPKSKAGARDQRMPVAVVDAVTEHLRSCGTGRDGLLFPAPDGGWLSETTFRKASGGWLAVREAVGRPIRFHDLRATGATRMAQRGAHIDEAKVFLGDSSTQAAERYVRATQSRMDELTAAAFAAVDFGTAGTR</sequence>
<dbReference type="InterPro" id="IPR058717">
    <property type="entry name" value="Phage_L5_Integrase_N"/>
</dbReference>
<accession>A0A345NJ09</accession>
<protein>
    <submittedName>
        <fullName evidence="7">Site-specific integrase</fullName>
    </submittedName>
</protein>
<gene>
    <name evidence="7" type="ORF">DV701_01480</name>
</gene>
<feature type="compositionally biased region" description="Basic and acidic residues" evidence="5">
    <location>
        <begin position="274"/>
        <end position="289"/>
    </location>
</feature>
<evidence type="ECO:0000313" key="7">
    <source>
        <dbReference type="EMBL" id="AXH95017.1"/>
    </source>
</evidence>
<dbReference type="PANTHER" id="PTHR30629">
    <property type="entry name" value="PROPHAGE INTEGRASE"/>
    <property type="match status" value="1"/>
</dbReference>
<dbReference type="KEGG" id="orn:DV701_01480"/>
<feature type="domain" description="Tyr recombinase" evidence="6">
    <location>
        <begin position="206"/>
        <end position="397"/>
    </location>
</feature>
<dbReference type="EMBL" id="CP031229">
    <property type="protein sequence ID" value="AXH95017.1"/>
    <property type="molecule type" value="Genomic_DNA"/>
</dbReference>
<keyword evidence="8" id="KW-1185">Reference proteome</keyword>
<organism evidence="7 8">
    <name type="scientific">Ornithinimicrobium avium</name>
    <dbReference type="NCBI Taxonomy" id="2283195"/>
    <lineage>
        <taxon>Bacteria</taxon>
        <taxon>Bacillati</taxon>
        <taxon>Actinomycetota</taxon>
        <taxon>Actinomycetes</taxon>
        <taxon>Micrococcales</taxon>
        <taxon>Ornithinimicrobiaceae</taxon>
        <taxon>Ornithinimicrobium</taxon>
    </lineage>
</organism>
<evidence type="ECO:0000256" key="3">
    <source>
        <dbReference type="ARBA" id="ARBA00023125"/>
    </source>
</evidence>
<evidence type="ECO:0000259" key="6">
    <source>
        <dbReference type="PROSITE" id="PS51898"/>
    </source>
</evidence>
<keyword evidence="2" id="KW-0229">DNA integration</keyword>
<proteinExistence type="inferred from homology"/>